<evidence type="ECO:0000313" key="1">
    <source>
        <dbReference type="Proteomes" id="UP000492821"/>
    </source>
</evidence>
<organism evidence="1 2">
    <name type="scientific">Panagrellus redivivus</name>
    <name type="common">Microworm</name>
    <dbReference type="NCBI Taxonomy" id="6233"/>
    <lineage>
        <taxon>Eukaryota</taxon>
        <taxon>Metazoa</taxon>
        <taxon>Ecdysozoa</taxon>
        <taxon>Nematoda</taxon>
        <taxon>Chromadorea</taxon>
        <taxon>Rhabditida</taxon>
        <taxon>Tylenchina</taxon>
        <taxon>Panagrolaimomorpha</taxon>
        <taxon>Panagrolaimoidea</taxon>
        <taxon>Panagrolaimidae</taxon>
        <taxon>Panagrellus</taxon>
    </lineage>
</organism>
<reference evidence="1" key="1">
    <citation type="journal article" date="2013" name="Genetics">
        <title>The draft genome and transcriptome of Panagrellus redivivus are shaped by the harsh demands of a free-living lifestyle.</title>
        <authorList>
            <person name="Srinivasan J."/>
            <person name="Dillman A.R."/>
            <person name="Macchietto M.G."/>
            <person name="Heikkinen L."/>
            <person name="Lakso M."/>
            <person name="Fracchia K.M."/>
            <person name="Antoshechkin I."/>
            <person name="Mortazavi A."/>
            <person name="Wong G."/>
            <person name="Sternberg P.W."/>
        </authorList>
    </citation>
    <scope>NUCLEOTIDE SEQUENCE [LARGE SCALE GENOMIC DNA]</scope>
    <source>
        <strain evidence="1">MT8872</strain>
    </source>
</reference>
<evidence type="ECO:0000313" key="2">
    <source>
        <dbReference type="WBParaSite" id="Pan_g21488.t1"/>
    </source>
</evidence>
<accession>A0A7E4VK64</accession>
<dbReference type="Proteomes" id="UP000492821">
    <property type="component" value="Unassembled WGS sequence"/>
</dbReference>
<sequence>MTSLITKCDGISLESLPYSFTRRFIELAPAAVLVEYAKINEDTCKMVKRRGHYADNIWIVSDNTLFEKLKNRDDRTEAIVFNDTSLPCYATKSLSLYFNGIADVEKTIPLTTGSYTFLKILGSYSWKQIPDLVHSNVQTLVLRGDITFDYTDWRECLDECKAFAEMIAGFVKDRPQFFCEIKLKNWHQSFEYHLNKVCTTDTHIVVTNDDAVFVLSKLERDKIF</sequence>
<name>A0A7E4VK64_PANRE</name>
<proteinExistence type="predicted"/>
<reference evidence="2" key="2">
    <citation type="submission" date="2020-10" db="UniProtKB">
        <authorList>
            <consortium name="WormBaseParasite"/>
        </authorList>
    </citation>
    <scope>IDENTIFICATION</scope>
</reference>
<protein>
    <submittedName>
        <fullName evidence="2">MEDS domain-containing protein</fullName>
    </submittedName>
</protein>
<dbReference type="WBParaSite" id="Pan_g21488.t1">
    <property type="protein sequence ID" value="Pan_g21488.t1"/>
    <property type="gene ID" value="Pan_g21488"/>
</dbReference>
<dbReference type="AlphaFoldDB" id="A0A7E4VK64"/>
<keyword evidence="1" id="KW-1185">Reference proteome</keyword>